<comment type="caution">
    <text evidence="1">The sequence shown here is derived from an EMBL/GenBank/DDBJ whole genome shotgun (WGS) entry which is preliminary data.</text>
</comment>
<evidence type="ECO:0000313" key="2">
    <source>
        <dbReference type="Proteomes" id="UP000799754"/>
    </source>
</evidence>
<organism evidence="1 2">
    <name type="scientific">Macroventuria anomochaeta</name>
    <dbReference type="NCBI Taxonomy" id="301207"/>
    <lineage>
        <taxon>Eukaryota</taxon>
        <taxon>Fungi</taxon>
        <taxon>Dikarya</taxon>
        <taxon>Ascomycota</taxon>
        <taxon>Pezizomycotina</taxon>
        <taxon>Dothideomycetes</taxon>
        <taxon>Pleosporomycetidae</taxon>
        <taxon>Pleosporales</taxon>
        <taxon>Pleosporineae</taxon>
        <taxon>Didymellaceae</taxon>
        <taxon>Macroventuria</taxon>
    </lineage>
</organism>
<gene>
    <name evidence="1" type="ORF">BU25DRAFT_430879</name>
</gene>
<keyword evidence="2" id="KW-1185">Reference proteome</keyword>
<name>A0ACB6S3P9_9PLEO</name>
<reference evidence="1" key="1">
    <citation type="journal article" date="2020" name="Stud. Mycol.">
        <title>101 Dothideomycetes genomes: a test case for predicting lifestyles and emergence of pathogens.</title>
        <authorList>
            <person name="Haridas S."/>
            <person name="Albert R."/>
            <person name="Binder M."/>
            <person name="Bloem J."/>
            <person name="Labutti K."/>
            <person name="Salamov A."/>
            <person name="Andreopoulos B."/>
            <person name="Baker S."/>
            <person name="Barry K."/>
            <person name="Bills G."/>
            <person name="Bluhm B."/>
            <person name="Cannon C."/>
            <person name="Castanera R."/>
            <person name="Culley D."/>
            <person name="Daum C."/>
            <person name="Ezra D."/>
            <person name="Gonzalez J."/>
            <person name="Henrissat B."/>
            <person name="Kuo A."/>
            <person name="Liang C."/>
            <person name="Lipzen A."/>
            <person name="Lutzoni F."/>
            <person name="Magnuson J."/>
            <person name="Mondo S."/>
            <person name="Nolan M."/>
            <person name="Ohm R."/>
            <person name="Pangilinan J."/>
            <person name="Park H.-J."/>
            <person name="Ramirez L."/>
            <person name="Alfaro M."/>
            <person name="Sun H."/>
            <person name="Tritt A."/>
            <person name="Yoshinaga Y."/>
            <person name="Zwiers L.-H."/>
            <person name="Turgeon B."/>
            <person name="Goodwin S."/>
            <person name="Spatafora J."/>
            <person name="Crous P."/>
            <person name="Grigoriev I."/>
        </authorList>
    </citation>
    <scope>NUCLEOTIDE SEQUENCE</scope>
    <source>
        <strain evidence="1">CBS 525.71</strain>
    </source>
</reference>
<evidence type="ECO:0000313" key="1">
    <source>
        <dbReference type="EMBL" id="KAF2628019.1"/>
    </source>
</evidence>
<sequence length="260" mass="30005">MAIMRKRSSMMETDGEKDIVTLHEMPGCLVTRRAGSMVFKQGRRVNIDEQPALELAAQYGLPVPRVYDAGESNGETFIQMDFIEGDRLDLVWPKITVEERSSRCRQLREVLTTMRSIPPQSGLIGSCSGGKARDDRQYSHYSGGPYTDEAAFNSSFYFDLVESTPSPIRTALYQQIRSDHRIIFSHGDVAQHNILVKDGRITGLLDWENAGWYPEHWDYIKFFERPCEHRSWKDCAKDIFPEIYDDELAHYQAMVRWQNP</sequence>
<protein>
    <submittedName>
        <fullName evidence="1">Kinase-like protein</fullName>
    </submittedName>
</protein>
<dbReference type="Proteomes" id="UP000799754">
    <property type="component" value="Unassembled WGS sequence"/>
</dbReference>
<accession>A0ACB6S3P9</accession>
<dbReference type="EMBL" id="MU006714">
    <property type="protein sequence ID" value="KAF2628019.1"/>
    <property type="molecule type" value="Genomic_DNA"/>
</dbReference>
<proteinExistence type="predicted"/>